<evidence type="ECO:0000256" key="1">
    <source>
        <dbReference type="SAM" id="MobiDB-lite"/>
    </source>
</evidence>
<dbReference type="OrthoDB" id="422005at2759"/>
<accession>A0A1Q9CN13</accession>
<dbReference type="PANTHER" id="PTHR46565:SF20">
    <property type="entry name" value="COLD SHOCK DOMAIN-CONTAINING PROTEIN 4"/>
    <property type="match status" value="1"/>
</dbReference>
<comment type="caution">
    <text evidence="3">The sequence shown here is derived from an EMBL/GenBank/DDBJ whole genome shotgun (WGS) entry which is preliminary data.</text>
</comment>
<proteinExistence type="predicted"/>
<dbReference type="PRINTS" id="PR00050">
    <property type="entry name" value="COLDSHOCK"/>
</dbReference>
<feature type="region of interest" description="Disordered" evidence="1">
    <location>
        <begin position="114"/>
        <end position="139"/>
    </location>
</feature>
<dbReference type="SUPFAM" id="SSF50249">
    <property type="entry name" value="Nucleic acid-binding proteins"/>
    <property type="match status" value="1"/>
</dbReference>
<evidence type="ECO:0000313" key="3">
    <source>
        <dbReference type="EMBL" id="OLP84313.1"/>
    </source>
</evidence>
<sequence>MQLRGVSKVATLTWMGHGFGLCRSRSGTVKWFDPQRGFGFIQSEGEDYFVHYSNIESTGFRSLADHEEVEFDVSEGDKGKKFCTNVTGPGGAPEFEGDRIQSSGPGFRKKFCTNVTGPGGAPAGSEGKLPRETRVRCVS</sequence>
<organism evidence="3 4">
    <name type="scientific">Symbiodinium microadriaticum</name>
    <name type="common">Dinoflagellate</name>
    <name type="synonym">Zooxanthella microadriatica</name>
    <dbReference type="NCBI Taxonomy" id="2951"/>
    <lineage>
        <taxon>Eukaryota</taxon>
        <taxon>Sar</taxon>
        <taxon>Alveolata</taxon>
        <taxon>Dinophyceae</taxon>
        <taxon>Suessiales</taxon>
        <taxon>Symbiodiniaceae</taxon>
        <taxon>Symbiodinium</taxon>
    </lineage>
</organism>
<evidence type="ECO:0000313" key="4">
    <source>
        <dbReference type="Proteomes" id="UP000186817"/>
    </source>
</evidence>
<name>A0A1Q9CN13_SYMMI</name>
<dbReference type="InterPro" id="IPR002059">
    <property type="entry name" value="CSP_DNA-bd"/>
</dbReference>
<dbReference type="AlphaFoldDB" id="A0A1Q9CN13"/>
<dbReference type="Proteomes" id="UP000186817">
    <property type="component" value="Unassembled WGS sequence"/>
</dbReference>
<dbReference type="CDD" id="cd04458">
    <property type="entry name" value="CSP_CDS"/>
    <property type="match status" value="1"/>
</dbReference>
<gene>
    <name evidence="3" type="primary">CSP4</name>
    <name evidence="3" type="ORF">AK812_SmicGene34824</name>
</gene>
<keyword evidence="4" id="KW-1185">Reference proteome</keyword>
<feature type="compositionally biased region" description="Basic and acidic residues" evidence="1">
    <location>
        <begin position="128"/>
        <end position="139"/>
    </location>
</feature>
<reference evidence="3 4" key="1">
    <citation type="submission" date="2016-02" db="EMBL/GenBank/DDBJ databases">
        <title>Genome analysis of coral dinoflagellate symbionts highlights evolutionary adaptations to a symbiotic lifestyle.</title>
        <authorList>
            <person name="Aranda M."/>
            <person name="Li Y."/>
            <person name="Liew Y.J."/>
            <person name="Baumgarten S."/>
            <person name="Simakov O."/>
            <person name="Wilson M."/>
            <person name="Piel J."/>
            <person name="Ashoor H."/>
            <person name="Bougouffa S."/>
            <person name="Bajic V.B."/>
            <person name="Ryu T."/>
            <person name="Ravasi T."/>
            <person name="Bayer T."/>
            <person name="Micklem G."/>
            <person name="Kim H."/>
            <person name="Bhak J."/>
            <person name="Lajeunesse T.C."/>
            <person name="Voolstra C.R."/>
        </authorList>
    </citation>
    <scope>NUCLEOTIDE SEQUENCE [LARGE SCALE GENOMIC DNA]</scope>
    <source>
        <strain evidence="3 4">CCMP2467</strain>
    </source>
</reference>
<dbReference type="Gene3D" id="2.40.50.140">
    <property type="entry name" value="Nucleic acid-binding proteins"/>
    <property type="match status" value="1"/>
</dbReference>
<dbReference type="PANTHER" id="PTHR46565">
    <property type="entry name" value="COLD SHOCK DOMAIN PROTEIN 2"/>
    <property type="match status" value="1"/>
</dbReference>
<evidence type="ECO:0000259" key="2">
    <source>
        <dbReference type="PROSITE" id="PS51857"/>
    </source>
</evidence>
<dbReference type="GO" id="GO:0003676">
    <property type="term" value="F:nucleic acid binding"/>
    <property type="evidence" value="ECO:0007669"/>
    <property type="project" value="InterPro"/>
</dbReference>
<dbReference type="SMART" id="SM00357">
    <property type="entry name" value="CSP"/>
    <property type="match status" value="1"/>
</dbReference>
<dbReference type="InterPro" id="IPR012340">
    <property type="entry name" value="NA-bd_OB-fold"/>
</dbReference>
<dbReference type="PROSITE" id="PS51857">
    <property type="entry name" value="CSD_2"/>
    <property type="match status" value="1"/>
</dbReference>
<dbReference type="InterPro" id="IPR011129">
    <property type="entry name" value="CSD"/>
</dbReference>
<dbReference type="Pfam" id="PF00313">
    <property type="entry name" value="CSD"/>
    <property type="match status" value="1"/>
</dbReference>
<dbReference type="EMBL" id="LSRX01001051">
    <property type="protein sequence ID" value="OLP84313.1"/>
    <property type="molecule type" value="Genomic_DNA"/>
</dbReference>
<feature type="domain" description="CSD" evidence="2">
    <location>
        <begin position="24"/>
        <end position="88"/>
    </location>
</feature>
<protein>
    <submittedName>
        <fullName evidence="3">Cold shock domain-containing protein 4</fullName>
    </submittedName>
</protein>